<dbReference type="RefSeq" id="WP_145376898.1">
    <property type="nucleotide sequence ID" value="NZ_CP036276.1"/>
</dbReference>
<protein>
    <recommendedName>
        <fullName evidence="4">Type II secretion system protein GspC N-terminal domain-containing protein</fullName>
    </recommendedName>
</protein>
<feature type="region of interest" description="Disordered" evidence="1">
    <location>
        <begin position="73"/>
        <end position="98"/>
    </location>
</feature>
<evidence type="ECO:0000256" key="1">
    <source>
        <dbReference type="SAM" id="MobiDB-lite"/>
    </source>
</evidence>
<dbReference type="AlphaFoldDB" id="A0A517ZPZ3"/>
<dbReference type="EMBL" id="CP036276">
    <property type="protein sequence ID" value="QDU44556.1"/>
    <property type="molecule type" value="Genomic_DNA"/>
</dbReference>
<dbReference type="Proteomes" id="UP000319383">
    <property type="component" value="Chromosome"/>
</dbReference>
<keyword evidence="3" id="KW-1185">Reference proteome</keyword>
<sequence>MTLRHRKQICVMATLLLLLATAAILAWGWSPPPGAHSAPPRGKIVATTIAPPQTEQAVALTKSDFAAVWDRPLRRPLYDPPPPPKKAPPPKPKPPPIRSQLRATMINARTASKSMALIRLSSGNEVFRKVGEMLGNAGDPDADVEVIKIEKGSIHVRRGEHSQEIKVEF</sequence>
<name>A0A517ZPZ3_9PLAN</name>
<proteinExistence type="predicted"/>
<reference evidence="2 3" key="1">
    <citation type="submission" date="2019-02" db="EMBL/GenBank/DDBJ databases">
        <title>Deep-cultivation of Planctomycetes and their phenomic and genomic characterization uncovers novel biology.</title>
        <authorList>
            <person name="Wiegand S."/>
            <person name="Jogler M."/>
            <person name="Boedeker C."/>
            <person name="Pinto D."/>
            <person name="Vollmers J."/>
            <person name="Rivas-Marin E."/>
            <person name="Kohn T."/>
            <person name="Peeters S.H."/>
            <person name="Heuer A."/>
            <person name="Rast P."/>
            <person name="Oberbeckmann S."/>
            <person name="Bunk B."/>
            <person name="Jeske O."/>
            <person name="Meyerdierks A."/>
            <person name="Storesund J.E."/>
            <person name="Kallscheuer N."/>
            <person name="Luecker S."/>
            <person name="Lage O.M."/>
            <person name="Pohl T."/>
            <person name="Merkel B.J."/>
            <person name="Hornburger P."/>
            <person name="Mueller R.-W."/>
            <person name="Bruemmer F."/>
            <person name="Labrenz M."/>
            <person name="Spormann A.M."/>
            <person name="Op den Camp H."/>
            <person name="Overmann J."/>
            <person name="Amann R."/>
            <person name="Jetten M.S.M."/>
            <person name="Mascher T."/>
            <person name="Medema M.H."/>
            <person name="Devos D.P."/>
            <person name="Kaster A.-K."/>
            <person name="Ovreas L."/>
            <person name="Rohde M."/>
            <person name="Galperin M.Y."/>
            <person name="Jogler C."/>
        </authorList>
    </citation>
    <scope>NUCLEOTIDE SEQUENCE [LARGE SCALE GENOMIC DNA]</scope>
    <source>
        <strain evidence="2 3">Mal52</strain>
    </source>
</reference>
<feature type="compositionally biased region" description="Pro residues" evidence="1">
    <location>
        <begin position="78"/>
        <end position="97"/>
    </location>
</feature>
<dbReference type="KEGG" id="sdyn:Mal52_30400"/>
<organism evidence="2 3">
    <name type="scientific">Symmachiella dynata</name>
    <dbReference type="NCBI Taxonomy" id="2527995"/>
    <lineage>
        <taxon>Bacteria</taxon>
        <taxon>Pseudomonadati</taxon>
        <taxon>Planctomycetota</taxon>
        <taxon>Planctomycetia</taxon>
        <taxon>Planctomycetales</taxon>
        <taxon>Planctomycetaceae</taxon>
        <taxon>Symmachiella</taxon>
    </lineage>
</organism>
<accession>A0A517ZPZ3</accession>
<evidence type="ECO:0000313" key="2">
    <source>
        <dbReference type="EMBL" id="QDU44556.1"/>
    </source>
</evidence>
<gene>
    <name evidence="2" type="ORF">Mal52_30400</name>
</gene>
<evidence type="ECO:0008006" key="4">
    <source>
        <dbReference type="Google" id="ProtNLM"/>
    </source>
</evidence>
<evidence type="ECO:0000313" key="3">
    <source>
        <dbReference type="Proteomes" id="UP000319383"/>
    </source>
</evidence>